<dbReference type="WBParaSite" id="SPAL_0001387200.1">
    <property type="protein sequence ID" value="SPAL_0001387200.1"/>
    <property type="gene ID" value="SPAL_0001387200"/>
</dbReference>
<dbReference type="GO" id="GO:0000124">
    <property type="term" value="C:SAGA complex"/>
    <property type="evidence" value="ECO:0007669"/>
    <property type="project" value="InterPro"/>
</dbReference>
<dbReference type="PANTHER" id="PTHR21539">
    <property type="entry name" value="SAGA-ASSOCIATED FACTOR 29"/>
    <property type="match status" value="1"/>
</dbReference>
<dbReference type="STRING" id="174720.A0A0N5C7F9"/>
<keyword evidence="7" id="KW-1185">Reference proteome</keyword>
<dbReference type="PANTHER" id="PTHR21539:SF0">
    <property type="entry name" value="SAGA-ASSOCIATED FACTOR 29"/>
    <property type="match status" value="1"/>
</dbReference>
<reference evidence="8" key="1">
    <citation type="submission" date="2017-02" db="UniProtKB">
        <authorList>
            <consortium name="WormBaseParasite"/>
        </authorList>
    </citation>
    <scope>IDENTIFICATION</scope>
</reference>
<dbReference type="InterPro" id="IPR010750">
    <property type="entry name" value="SGF29_tudor-like_dom"/>
</dbReference>
<dbReference type="InterPro" id="IPR037802">
    <property type="entry name" value="SGF29"/>
</dbReference>
<dbReference type="InterPro" id="IPR047287">
    <property type="entry name" value="Tudor_SGF29_rpt2"/>
</dbReference>
<dbReference type="Proteomes" id="UP000046392">
    <property type="component" value="Unplaced"/>
</dbReference>
<evidence type="ECO:0000256" key="5">
    <source>
        <dbReference type="SAM" id="MobiDB-lite"/>
    </source>
</evidence>
<sequence>MRNKKLIGNCQSDTSSEEMDETEDTEVIENLISSFTKFKVKRKEVGQKIRKNFNGEGDDMPNIQDVKEFSRCYDITYNIAMTLIDKMSKSAFEIFKYAAFEVPNIKPADFLRSLNLYGELLPPYIPKCHDPVIEGVGGYPFADNSILKEEDLVAGYINKVLCLGMVKQCKVNERYPENSKYYIVDVEDRRKKGQWFLRGELYPLPKYKADPVCHRHAIFRKNTRVLAMYPQTTCFFNAIVLKKPKRSKDKYTLIFENDAQKDDWSEPMEVPQAFVLPCKQFT</sequence>
<keyword evidence="4" id="KW-0539">Nucleus</keyword>
<keyword evidence="3" id="KW-0804">Transcription</keyword>
<dbReference type="PROSITE" id="PS51518">
    <property type="entry name" value="SGF29_C"/>
    <property type="match status" value="1"/>
</dbReference>
<dbReference type="Gene3D" id="2.30.30.140">
    <property type="match status" value="1"/>
</dbReference>
<proteinExistence type="predicted"/>
<name>A0A0N5C7F9_STREA</name>
<dbReference type="GO" id="GO:0005634">
    <property type="term" value="C:nucleus"/>
    <property type="evidence" value="ECO:0007669"/>
    <property type="project" value="UniProtKB-SubCell"/>
</dbReference>
<evidence type="ECO:0000256" key="4">
    <source>
        <dbReference type="ARBA" id="ARBA00023242"/>
    </source>
</evidence>
<dbReference type="Pfam" id="PF07039">
    <property type="entry name" value="SGF29_Tudor"/>
    <property type="match status" value="1"/>
</dbReference>
<dbReference type="AlphaFoldDB" id="A0A0N5C7F9"/>
<protein>
    <submittedName>
        <fullName evidence="8">SGF29 C-terminal domain-containing protein</fullName>
    </submittedName>
</protein>
<evidence type="ECO:0000256" key="2">
    <source>
        <dbReference type="ARBA" id="ARBA00023015"/>
    </source>
</evidence>
<dbReference type="CDD" id="cd20394">
    <property type="entry name" value="Tudor_SGF29_rpt2"/>
    <property type="match status" value="1"/>
</dbReference>
<feature type="domain" description="SGF29 C-terminal" evidence="6">
    <location>
        <begin position="143"/>
        <end position="282"/>
    </location>
</feature>
<evidence type="ECO:0000313" key="8">
    <source>
        <dbReference type="WBParaSite" id="SPAL_0001387200.1"/>
    </source>
</evidence>
<accession>A0A0N5C7F9</accession>
<keyword evidence="2" id="KW-0805">Transcription regulation</keyword>
<comment type="subcellular location">
    <subcellularLocation>
        <location evidence="1">Nucleus</location>
    </subcellularLocation>
</comment>
<feature type="region of interest" description="Disordered" evidence="5">
    <location>
        <begin position="1"/>
        <end position="22"/>
    </location>
</feature>
<evidence type="ECO:0000313" key="7">
    <source>
        <dbReference type="Proteomes" id="UP000046392"/>
    </source>
</evidence>
<organism evidence="7 8">
    <name type="scientific">Strongyloides papillosus</name>
    <name type="common">Intestinal threadworm</name>
    <dbReference type="NCBI Taxonomy" id="174720"/>
    <lineage>
        <taxon>Eukaryota</taxon>
        <taxon>Metazoa</taxon>
        <taxon>Ecdysozoa</taxon>
        <taxon>Nematoda</taxon>
        <taxon>Chromadorea</taxon>
        <taxon>Rhabditida</taxon>
        <taxon>Tylenchina</taxon>
        <taxon>Panagrolaimomorpha</taxon>
        <taxon>Strongyloidoidea</taxon>
        <taxon>Strongyloididae</taxon>
        <taxon>Strongyloides</taxon>
    </lineage>
</organism>
<evidence type="ECO:0000259" key="6">
    <source>
        <dbReference type="PROSITE" id="PS51518"/>
    </source>
</evidence>
<evidence type="ECO:0000256" key="3">
    <source>
        <dbReference type="ARBA" id="ARBA00023163"/>
    </source>
</evidence>
<evidence type="ECO:0000256" key="1">
    <source>
        <dbReference type="ARBA" id="ARBA00004123"/>
    </source>
</evidence>